<protein>
    <submittedName>
        <fullName evidence="7">Selenocysteine-specific translation elongation factor</fullName>
    </submittedName>
</protein>
<dbReference type="CDD" id="cd03696">
    <property type="entry name" value="SelB_II"/>
    <property type="match status" value="1"/>
</dbReference>
<dbReference type="Pfam" id="PF09107">
    <property type="entry name" value="WHD_3rd_SelB"/>
    <property type="match status" value="1"/>
</dbReference>
<dbReference type="PANTHER" id="PTHR43721">
    <property type="entry name" value="ELONGATION FACTOR TU-RELATED"/>
    <property type="match status" value="1"/>
</dbReference>
<sequence length="605" mass="68420">MQDNLILGVMGHIDHGKTSLVRALNGFWGDERKDEKERGITLDLSFSNLSNGERNIAFIDVPGHEKLVKNMIAGAFGLDYGMLVIAANDGIMPQTLEHLRIASLLGISDFVVVISKVDLVDKAEIVALKEQIQNLFSQFNTLKYQIFEVSLYDEVSVENLKGVLFGLPKKIHRDLGFFRYYIDRIFVIKGSGCVVSGTLLDGNLTCDQKAWCCNLDRLVGIKNIQCHGEFVNEAKSGQRVALNLSGVSHHELKRGDLLSKKGYLRGFDRVEVALEMFVEIPHNAEVNFFIGALKMPCRVLFLDKNYATLKLKNPIYSIFNERFILRDDKQTLGGGRVLSPIVDPMKKSQKLEFLKMLDKGNLKGAFEILLQAHKKGFGLISASQRFGISQLEALSIAKEILQCFVSEKNLVVYPKKAEELLKEIILVILQKNPNALLSSALLCQKQSWVANDFAQSLLDKLLKEGVLQKNDSFYVSPQAKIGKIEDYLYCTIYTLLQSQGFEPMAPYNLYDSLDIDRKSGDEVFKKLTREKKIVRLNHKLFICTQALTQLLEAMREIIKNEGYLDLNNFKAHFNLSRKYLIAYLDYLDSFGDILNTNGKRTLKSC</sequence>
<evidence type="ECO:0000256" key="4">
    <source>
        <dbReference type="ARBA" id="ARBA00022917"/>
    </source>
</evidence>
<evidence type="ECO:0000256" key="1">
    <source>
        <dbReference type="ARBA" id="ARBA00004496"/>
    </source>
</evidence>
<dbReference type="Proteomes" id="UP001057522">
    <property type="component" value="Unassembled WGS sequence"/>
</dbReference>
<dbReference type="InterPro" id="IPR036388">
    <property type="entry name" value="WH-like_DNA-bd_sf"/>
</dbReference>
<dbReference type="PANTHER" id="PTHR43721:SF11">
    <property type="entry name" value="SELENOCYSTEINE-SPECIFIC ELONGATION FACTOR"/>
    <property type="match status" value="1"/>
</dbReference>
<gene>
    <name evidence="7" type="primary">selB</name>
    <name evidence="7" type="ORF">NCR95_04985</name>
</gene>
<evidence type="ECO:0000259" key="6">
    <source>
        <dbReference type="PROSITE" id="PS51722"/>
    </source>
</evidence>
<dbReference type="Gene3D" id="1.10.10.2770">
    <property type="match status" value="1"/>
</dbReference>
<dbReference type="SUPFAM" id="SSF52540">
    <property type="entry name" value="P-loop containing nucleoside triphosphate hydrolases"/>
    <property type="match status" value="1"/>
</dbReference>
<dbReference type="NCBIfam" id="TIGR00475">
    <property type="entry name" value="selB"/>
    <property type="match status" value="1"/>
</dbReference>
<dbReference type="CDD" id="cd04171">
    <property type="entry name" value="SelB"/>
    <property type="match status" value="1"/>
</dbReference>
<dbReference type="InterPro" id="IPR005225">
    <property type="entry name" value="Small_GTP-bd"/>
</dbReference>
<dbReference type="PROSITE" id="PS51722">
    <property type="entry name" value="G_TR_2"/>
    <property type="match status" value="1"/>
</dbReference>
<dbReference type="SUPFAM" id="SSF50447">
    <property type="entry name" value="Translation proteins"/>
    <property type="match status" value="1"/>
</dbReference>
<name>A0ABT0TV29_9HELI</name>
<dbReference type="InterPro" id="IPR027417">
    <property type="entry name" value="P-loop_NTPase"/>
</dbReference>
<dbReference type="InterPro" id="IPR004535">
    <property type="entry name" value="Transl_elong_SelB"/>
</dbReference>
<evidence type="ECO:0000313" key="8">
    <source>
        <dbReference type="Proteomes" id="UP001057522"/>
    </source>
</evidence>
<keyword evidence="5" id="KW-0342">GTP-binding</keyword>
<dbReference type="Gene3D" id="3.40.50.300">
    <property type="entry name" value="P-loop containing nucleotide triphosphate hydrolases"/>
    <property type="match status" value="1"/>
</dbReference>
<dbReference type="NCBIfam" id="TIGR00231">
    <property type="entry name" value="small_GTP"/>
    <property type="match status" value="1"/>
</dbReference>
<evidence type="ECO:0000256" key="3">
    <source>
        <dbReference type="ARBA" id="ARBA00022741"/>
    </source>
</evidence>
<dbReference type="Pfam" id="PF00009">
    <property type="entry name" value="GTP_EFTU"/>
    <property type="match status" value="1"/>
</dbReference>
<dbReference type="InterPro" id="IPR050055">
    <property type="entry name" value="EF-Tu_GTPase"/>
</dbReference>
<accession>A0ABT0TV29</accession>
<dbReference type="SUPFAM" id="SSF50465">
    <property type="entry name" value="EF-Tu/eEF-1alpha/eIF2-gamma C-terminal domain"/>
    <property type="match status" value="1"/>
</dbReference>
<dbReference type="EMBL" id="JAMOKX010000004">
    <property type="protein sequence ID" value="MCL9819525.1"/>
    <property type="molecule type" value="Genomic_DNA"/>
</dbReference>
<keyword evidence="4" id="KW-0648">Protein biosynthesis</keyword>
<dbReference type="InterPro" id="IPR015191">
    <property type="entry name" value="SelB_WHD4"/>
</dbReference>
<keyword evidence="3" id="KW-0547">Nucleotide-binding</keyword>
<dbReference type="Gene3D" id="1.10.10.10">
    <property type="entry name" value="Winged helix-like DNA-binding domain superfamily/Winged helix DNA-binding domain"/>
    <property type="match status" value="1"/>
</dbReference>
<comment type="subcellular location">
    <subcellularLocation>
        <location evidence="1">Cytoplasm</location>
    </subcellularLocation>
</comment>
<dbReference type="Gene3D" id="2.40.30.10">
    <property type="entry name" value="Translation factors"/>
    <property type="match status" value="1"/>
</dbReference>
<comment type="caution">
    <text evidence="7">The sequence shown here is derived from an EMBL/GenBank/DDBJ whole genome shotgun (WGS) entry which is preliminary data.</text>
</comment>
<dbReference type="Pfam" id="PF25461">
    <property type="entry name" value="Beta-barrel_SelB"/>
    <property type="match status" value="1"/>
</dbReference>
<dbReference type="InterPro" id="IPR009001">
    <property type="entry name" value="Transl_elong_EF1A/Init_IF2_C"/>
</dbReference>
<feature type="domain" description="Tr-type G" evidence="6">
    <location>
        <begin position="2"/>
        <end position="175"/>
    </location>
</feature>
<reference evidence="7" key="1">
    <citation type="submission" date="2022-06" db="EMBL/GenBank/DDBJ databases">
        <title>Helicobacter colisuis sp. nov.</title>
        <authorList>
            <person name="Papic B."/>
            <person name="Gruntar I."/>
        </authorList>
    </citation>
    <scope>NUCLEOTIDE SEQUENCE</scope>
    <source>
        <strain evidence="7">11154-15</strain>
    </source>
</reference>
<keyword evidence="2" id="KW-0963">Cytoplasm</keyword>
<dbReference type="RefSeq" id="WP_250604247.1">
    <property type="nucleotide sequence ID" value="NZ_JAMOKX010000004.1"/>
</dbReference>
<dbReference type="InterPro" id="IPR036390">
    <property type="entry name" value="WH_DNA-bd_sf"/>
</dbReference>
<evidence type="ECO:0000256" key="5">
    <source>
        <dbReference type="ARBA" id="ARBA00023134"/>
    </source>
</evidence>
<dbReference type="InterPro" id="IPR009000">
    <property type="entry name" value="Transl_B-barrel_sf"/>
</dbReference>
<dbReference type="InterPro" id="IPR000795">
    <property type="entry name" value="T_Tr_GTP-bd_dom"/>
</dbReference>
<proteinExistence type="predicted"/>
<evidence type="ECO:0000256" key="2">
    <source>
        <dbReference type="ARBA" id="ARBA00022490"/>
    </source>
</evidence>
<dbReference type="GO" id="GO:0003746">
    <property type="term" value="F:translation elongation factor activity"/>
    <property type="evidence" value="ECO:0007669"/>
    <property type="project" value="UniProtKB-KW"/>
</dbReference>
<dbReference type="InterPro" id="IPR057335">
    <property type="entry name" value="Beta-barrel_SelB"/>
</dbReference>
<organism evidence="7 8">
    <name type="scientific">Helicobacter colisuis</name>
    <dbReference type="NCBI Taxonomy" id="2949739"/>
    <lineage>
        <taxon>Bacteria</taxon>
        <taxon>Pseudomonadati</taxon>
        <taxon>Campylobacterota</taxon>
        <taxon>Epsilonproteobacteria</taxon>
        <taxon>Campylobacterales</taxon>
        <taxon>Helicobacteraceae</taxon>
        <taxon>Helicobacter</taxon>
    </lineage>
</organism>
<evidence type="ECO:0000313" key="7">
    <source>
        <dbReference type="EMBL" id="MCL9819525.1"/>
    </source>
</evidence>
<keyword evidence="7" id="KW-0251">Elongation factor</keyword>
<dbReference type="SUPFAM" id="SSF46785">
    <property type="entry name" value="Winged helix' DNA-binding domain"/>
    <property type="match status" value="1"/>
</dbReference>
<keyword evidence="8" id="KW-1185">Reference proteome</keyword>